<accession>A0A2P7YQ87</accession>
<proteinExistence type="predicted"/>
<keyword evidence="2" id="KW-1185">Reference proteome</keyword>
<protein>
    <submittedName>
        <fullName evidence="1">L-2-aminoadipate reductase</fullName>
    </submittedName>
</protein>
<reference evidence="1 2" key="1">
    <citation type="submission" date="2017-05" db="EMBL/GenBank/DDBJ databases">
        <title>Draft genome sequence of Elsinoe australis.</title>
        <authorList>
            <person name="Cheng Q."/>
        </authorList>
    </citation>
    <scope>NUCLEOTIDE SEQUENCE [LARGE SCALE GENOMIC DNA]</scope>
    <source>
        <strain evidence="1 2">NL1</strain>
    </source>
</reference>
<gene>
    <name evidence="1" type="ORF">B9Z65_1328</name>
</gene>
<dbReference type="AlphaFoldDB" id="A0A2P7YQ87"/>
<sequence length="61" mass="6956">MSQYKSSWPADQQHDPAYVSFFEKFYKVSDTPDAHDDYADSFTSDATVIMASKKVEGRDGR</sequence>
<dbReference type="OrthoDB" id="3468019at2759"/>
<comment type="caution">
    <text evidence="1">The sequence shown here is derived from an EMBL/GenBank/DDBJ whole genome shotgun (WGS) entry which is preliminary data.</text>
</comment>
<organism evidence="1 2">
    <name type="scientific">Elsinoe australis</name>
    <dbReference type="NCBI Taxonomy" id="40998"/>
    <lineage>
        <taxon>Eukaryota</taxon>
        <taxon>Fungi</taxon>
        <taxon>Dikarya</taxon>
        <taxon>Ascomycota</taxon>
        <taxon>Pezizomycotina</taxon>
        <taxon>Dothideomycetes</taxon>
        <taxon>Dothideomycetidae</taxon>
        <taxon>Myriangiales</taxon>
        <taxon>Elsinoaceae</taxon>
        <taxon>Elsinoe</taxon>
    </lineage>
</organism>
<dbReference type="EMBL" id="NHZQ01000404">
    <property type="protein sequence ID" value="PSK38137.1"/>
    <property type="molecule type" value="Genomic_DNA"/>
</dbReference>
<name>A0A2P7YQ87_9PEZI</name>
<evidence type="ECO:0000313" key="2">
    <source>
        <dbReference type="Proteomes" id="UP000243723"/>
    </source>
</evidence>
<dbReference type="Proteomes" id="UP000243723">
    <property type="component" value="Unassembled WGS sequence"/>
</dbReference>
<dbReference type="STRING" id="40998.A0A2P7YQ87"/>
<evidence type="ECO:0000313" key="1">
    <source>
        <dbReference type="EMBL" id="PSK38137.1"/>
    </source>
</evidence>